<feature type="transmembrane region" description="Helical" evidence="2">
    <location>
        <begin position="151"/>
        <end position="175"/>
    </location>
</feature>
<feature type="compositionally biased region" description="Low complexity" evidence="1">
    <location>
        <begin position="11"/>
        <end position="23"/>
    </location>
</feature>
<accession>A0A8H3VXP6</accession>
<dbReference type="OrthoDB" id="10593848at2759"/>
<feature type="compositionally biased region" description="Basic and acidic residues" evidence="1">
    <location>
        <begin position="32"/>
        <end position="44"/>
    </location>
</feature>
<keyword evidence="4" id="KW-1185">Reference proteome</keyword>
<gene>
    <name evidence="3" type="ORF">GQ607_016941</name>
</gene>
<keyword evidence="2" id="KW-1133">Transmembrane helix</keyword>
<protein>
    <submittedName>
        <fullName evidence="3">Uncharacterized protein</fullName>
    </submittedName>
</protein>
<sequence length="568" mass="61699">MSNPGRETRGSLSPSPSPSFTTPSPSPALSPDPEHNDDSSEHPGARAAPSPWFNRLTFSLGFPSLPSSPAVPATSTSNTTQTISLYFDADFVPQDVTLHAVFGSQGFVSCTLIPPAIYASLPITPYTAIDSNTVVNFARPPRRGSGSVRAASLFCFALFLIVYTVAVCILLLAAVGRSGGPSEPPPVLSSPIPLQENVTNILRLYDEALVPIAASDDDNDFPDTQSLDLIDLLHKEISNFCLLISEQAPDIEAVEYMNRVCGWAHEATGDLRHAWLLASRFRSGSMSITRFHWLQNLASALRSEQSYEDTSDSTNTSRRILSTVSQFLDPNIEQGLLPRSLRKGYSIVEAVLTHLENMQEEVDRLVTLADEHNIQPDADAQPPLQLKKSAWTWPLLSRNAEPVFINVNWTAAAIKGDKVLLAVHASRALARVVRAGGDAVAFMKPKATKAGSRLRQAGEALNDTSYTLGVLLETLGSDVAPSMASSKFPLAWNRAVDGMMHWASLLKVGAPRKDWWQLGTPWLTCGSGHGGTGPARTRDERERECGCAACWILWYVPVVDDLVELSQT</sequence>
<feature type="region of interest" description="Disordered" evidence="1">
    <location>
        <begin position="1"/>
        <end position="48"/>
    </location>
</feature>
<evidence type="ECO:0000313" key="4">
    <source>
        <dbReference type="Proteomes" id="UP000434172"/>
    </source>
</evidence>
<dbReference type="Proteomes" id="UP000434172">
    <property type="component" value="Unassembled WGS sequence"/>
</dbReference>
<evidence type="ECO:0000256" key="1">
    <source>
        <dbReference type="SAM" id="MobiDB-lite"/>
    </source>
</evidence>
<organism evidence="3 4">
    <name type="scientific">Colletotrichum asianum</name>
    <dbReference type="NCBI Taxonomy" id="702518"/>
    <lineage>
        <taxon>Eukaryota</taxon>
        <taxon>Fungi</taxon>
        <taxon>Dikarya</taxon>
        <taxon>Ascomycota</taxon>
        <taxon>Pezizomycotina</taxon>
        <taxon>Sordariomycetes</taxon>
        <taxon>Hypocreomycetidae</taxon>
        <taxon>Glomerellales</taxon>
        <taxon>Glomerellaceae</taxon>
        <taxon>Colletotrichum</taxon>
        <taxon>Colletotrichum gloeosporioides species complex</taxon>
    </lineage>
</organism>
<dbReference type="AlphaFoldDB" id="A0A8H3VXP6"/>
<keyword evidence="2" id="KW-0472">Membrane</keyword>
<name>A0A8H3VXP6_9PEZI</name>
<proteinExistence type="predicted"/>
<evidence type="ECO:0000313" key="3">
    <source>
        <dbReference type="EMBL" id="KAF0315830.1"/>
    </source>
</evidence>
<dbReference type="EMBL" id="WOWK01000184">
    <property type="protein sequence ID" value="KAF0315830.1"/>
    <property type="molecule type" value="Genomic_DNA"/>
</dbReference>
<keyword evidence="2" id="KW-0812">Transmembrane</keyword>
<comment type="caution">
    <text evidence="3">The sequence shown here is derived from an EMBL/GenBank/DDBJ whole genome shotgun (WGS) entry which is preliminary data.</text>
</comment>
<reference evidence="3 4" key="1">
    <citation type="submission" date="2019-12" db="EMBL/GenBank/DDBJ databases">
        <title>A genome sequence resource for the geographically widespread anthracnose pathogen Colletotrichum asianum.</title>
        <authorList>
            <person name="Meng Y."/>
        </authorList>
    </citation>
    <scope>NUCLEOTIDE SEQUENCE [LARGE SCALE GENOMIC DNA]</scope>
    <source>
        <strain evidence="3 4">ICMP 18580</strain>
    </source>
</reference>
<evidence type="ECO:0000256" key="2">
    <source>
        <dbReference type="SAM" id="Phobius"/>
    </source>
</evidence>